<evidence type="ECO:0000256" key="6">
    <source>
        <dbReference type="SAM" id="Phobius"/>
    </source>
</evidence>
<keyword evidence="5" id="KW-0902">Two-component regulatory system</keyword>
<comment type="catalytic activity">
    <reaction evidence="1">
        <text>ATP + protein L-histidine = ADP + protein N-phospho-L-histidine.</text>
        <dbReference type="EC" id="2.7.13.3"/>
    </reaction>
</comment>
<dbReference type="OrthoDB" id="3534981at2"/>
<keyword evidence="6" id="KW-0472">Membrane</keyword>
<organism evidence="8 9">
    <name type="scientific">Nonomuraea zeae</name>
    <dbReference type="NCBI Taxonomy" id="1642303"/>
    <lineage>
        <taxon>Bacteria</taxon>
        <taxon>Bacillati</taxon>
        <taxon>Actinomycetota</taxon>
        <taxon>Actinomycetes</taxon>
        <taxon>Streptosporangiales</taxon>
        <taxon>Streptosporangiaceae</taxon>
        <taxon>Nonomuraea</taxon>
    </lineage>
</organism>
<comment type="caution">
    <text evidence="8">The sequence shown here is derived from an EMBL/GenBank/DDBJ whole genome shotgun (WGS) entry which is preliminary data.</text>
</comment>
<keyword evidence="9" id="KW-1185">Reference proteome</keyword>
<evidence type="ECO:0000256" key="4">
    <source>
        <dbReference type="ARBA" id="ARBA00022777"/>
    </source>
</evidence>
<dbReference type="InterPro" id="IPR036890">
    <property type="entry name" value="HATPase_C_sf"/>
</dbReference>
<dbReference type="AlphaFoldDB" id="A0A5S4F145"/>
<keyword evidence="3" id="KW-0808">Transferase</keyword>
<dbReference type="Pfam" id="PF02518">
    <property type="entry name" value="HATPase_c"/>
    <property type="match status" value="1"/>
</dbReference>
<evidence type="ECO:0000256" key="3">
    <source>
        <dbReference type="ARBA" id="ARBA00022679"/>
    </source>
</evidence>
<evidence type="ECO:0000256" key="1">
    <source>
        <dbReference type="ARBA" id="ARBA00000085"/>
    </source>
</evidence>
<dbReference type="SUPFAM" id="SSF55874">
    <property type="entry name" value="ATPase domain of HSP90 chaperone/DNA topoisomerase II/histidine kinase"/>
    <property type="match status" value="1"/>
</dbReference>
<feature type="transmembrane region" description="Helical" evidence="6">
    <location>
        <begin position="153"/>
        <end position="175"/>
    </location>
</feature>
<feature type="domain" description="Histidine kinase/HSP90-like ATPase" evidence="7">
    <location>
        <begin position="295"/>
        <end position="384"/>
    </location>
</feature>
<dbReference type="EC" id="2.7.13.3" evidence="2"/>
<evidence type="ECO:0000256" key="5">
    <source>
        <dbReference type="ARBA" id="ARBA00023012"/>
    </source>
</evidence>
<dbReference type="GO" id="GO:0000160">
    <property type="term" value="P:phosphorelay signal transduction system"/>
    <property type="evidence" value="ECO:0007669"/>
    <property type="project" value="UniProtKB-KW"/>
</dbReference>
<protein>
    <recommendedName>
        <fullName evidence="2">histidine kinase</fullName>
        <ecNumber evidence="2">2.7.13.3</ecNumber>
    </recommendedName>
</protein>
<dbReference type="CDD" id="cd16917">
    <property type="entry name" value="HATPase_UhpB-NarQ-NarX-like"/>
    <property type="match status" value="1"/>
</dbReference>
<feature type="transmembrane region" description="Helical" evidence="6">
    <location>
        <begin position="19"/>
        <end position="37"/>
    </location>
</feature>
<dbReference type="RefSeq" id="WP_138698905.1">
    <property type="nucleotide sequence ID" value="NZ_JBHSAZ010000114.1"/>
</dbReference>
<reference evidence="8 9" key="1">
    <citation type="submission" date="2019-05" db="EMBL/GenBank/DDBJ databases">
        <title>Draft genome sequence of Nonomuraea zeae DSM 100528.</title>
        <authorList>
            <person name="Saricaoglu S."/>
            <person name="Isik K."/>
        </authorList>
    </citation>
    <scope>NUCLEOTIDE SEQUENCE [LARGE SCALE GENOMIC DNA]</scope>
    <source>
        <strain evidence="8 9">DSM 100528</strain>
    </source>
</reference>
<dbReference type="PANTHER" id="PTHR24421">
    <property type="entry name" value="NITRATE/NITRITE SENSOR PROTEIN NARX-RELATED"/>
    <property type="match status" value="1"/>
</dbReference>
<name>A0A5S4F145_9ACTN</name>
<proteinExistence type="predicted"/>
<dbReference type="Proteomes" id="UP000306628">
    <property type="component" value="Unassembled WGS sequence"/>
</dbReference>
<evidence type="ECO:0000313" key="9">
    <source>
        <dbReference type="Proteomes" id="UP000306628"/>
    </source>
</evidence>
<dbReference type="PRINTS" id="PR00344">
    <property type="entry name" value="BCTRLSENSOR"/>
</dbReference>
<sequence>MTAPSAVARIERTRAFTMIAVRLGALVLCGSLEVTGGARWTTIWPLSGLLAALLASSLTICVLCGVRGALPSRGLLAADLVIVVVACPAIPWYAREAGAGDWPGVVLPYALLMAVTAGLSFRTYPAVGAWAAALGGAYVCGHVIAALEPWWAALPHVAGLLANAGVAGYVARLLMAGARELDLMRAEEVRRSARRSEERERARTARVLHDRILQTLEALVRDGWIADDGVRARVAGESRWLRDYLRGDDAPDGDVVAALEAVVREAVGRGLHVEFNAGRLRASPDRDRVPPETVDALAGALREALTNVAKHARVQHAVVWADSRAGVLSLSVLDHGAGFDAERPPPGLGIARSIVDRVTAAGGAASIETAPGEGTHVSVRIPLPPGA</sequence>
<evidence type="ECO:0000313" key="8">
    <source>
        <dbReference type="EMBL" id="TMR09793.1"/>
    </source>
</evidence>
<accession>A0A5S4F145</accession>
<feature type="transmembrane region" description="Helical" evidence="6">
    <location>
        <begin position="100"/>
        <end position="121"/>
    </location>
</feature>
<keyword evidence="6" id="KW-1133">Transmembrane helix</keyword>
<keyword evidence="4" id="KW-0418">Kinase</keyword>
<feature type="transmembrane region" description="Helical" evidence="6">
    <location>
        <begin position="43"/>
        <end position="63"/>
    </location>
</feature>
<gene>
    <name evidence="8" type="ORF">ETD85_61105</name>
</gene>
<feature type="transmembrane region" description="Helical" evidence="6">
    <location>
        <begin position="75"/>
        <end position="94"/>
    </location>
</feature>
<dbReference type="Gene3D" id="3.30.565.10">
    <property type="entry name" value="Histidine kinase-like ATPase, C-terminal domain"/>
    <property type="match status" value="1"/>
</dbReference>
<dbReference type="GO" id="GO:0004673">
    <property type="term" value="F:protein histidine kinase activity"/>
    <property type="evidence" value="ECO:0007669"/>
    <property type="project" value="UniProtKB-EC"/>
</dbReference>
<dbReference type="InterPro" id="IPR004358">
    <property type="entry name" value="Sig_transdc_His_kin-like_C"/>
</dbReference>
<evidence type="ECO:0000256" key="2">
    <source>
        <dbReference type="ARBA" id="ARBA00012438"/>
    </source>
</evidence>
<feature type="transmembrane region" description="Helical" evidence="6">
    <location>
        <begin position="128"/>
        <end position="147"/>
    </location>
</feature>
<dbReference type="EMBL" id="VCKX01000560">
    <property type="protein sequence ID" value="TMR09793.1"/>
    <property type="molecule type" value="Genomic_DNA"/>
</dbReference>
<dbReference type="InterPro" id="IPR050482">
    <property type="entry name" value="Sensor_HK_TwoCompSys"/>
</dbReference>
<keyword evidence="6" id="KW-0812">Transmembrane</keyword>
<dbReference type="InterPro" id="IPR003594">
    <property type="entry name" value="HATPase_dom"/>
</dbReference>
<evidence type="ECO:0000259" key="7">
    <source>
        <dbReference type="Pfam" id="PF02518"/>
    </source>
</evidence>